<dbReference type="Proteomes" id="UP000470332">
    <property type="component" value="Unassembled WGS sequence"/>
</dbReference>
<evidence type="ECO:0000313" key="6">
    <source>
        <dbReference type="EMBL" id="KAB6629495.1"/>
    </source>
</evidence>
<evidence type="ECO:0000313" key="2">
    <source>
        <dbReference type="EMBL" id="KAB3852273.1"/>
    </source>
</evidence>
<evidence type="ECO:0000313" key="34">
    <source>
        <dbReference type="Proteomes" id="UP000470777"/>
    </source>
</evidence>
<dbReference type="RefSeq" id="WP_005868760.1">
    <property type="nucleotide sequence ID" value="NZ_BAABYE010000002.1"/>
</dbReference>
<gene>
    <name evidence="20" type="ORF">DW043_15150</name>
    <name evidence="19" type="ORF">DW105_22590</name>
    <name evidence="18" type="ORF">DW783_23750</name>
    <name evidence="17" type="ORF">DWW27_23380</name>
    <name evidence="16" type="ORF">DWX04_22035</name>
    <name evidence="15" type="ORF">DXC16_24265</name>
    <name evidence="14" type="ORF">DXD46_22115</name>
    <name evidence="3" type="ORF">F9Z94_23165</name>
    <name evidence="2" type="ORF">GAS37_23230</name>
    <name evidence="1" type="ORF">GAY01_22990</name>
    <name evidence="6" type="ORF">GAY12_22185</name>
    <name evidence="9" type="ORF">GAY17_22970</name>
    <name evidence="5" type="ORF">GAZ06_23565</name>
    <name evidence="4" type="ORF">GAZ09_23475</name>
    <name evidence="7" type="ORF">GAZ76_22795</name>
    <name evidence="8" type="ORF">GAZ92_22970</name>
    <name evidence="11" type="ORF">L4X52_10685</name>
    <name evidence="10" type="ORF">LI282_22420</name>
    <name evidence="12" type="ORF">PL594_14710</name>
    <name evidence="13" type="ORF">RVY68_00280</name>
</gene>
<evidence type="ECO:0000313" key="18">
    <source>
        <dbReference type="EMBL" id="RHD68873.1"/>
    </source>
</evidence>
<dbReference type="Proteomes" id="UP000261003">
    <property type="component" value="Unassembled WGS sequence"/>
</dbReference>
<dbReference type="EMBL" id="JAWDHD010000002">
    <property type="protein sequence ID" value="MDU0247171.1"/>
    <property type="molecule type" value="Genomic_DNA"/>
</dbReference>
<dbReference type="Proteomes" id="UP000462015">
    <property type="component" value="Unassembled WGS sequence"/>
</dbReference>
<dbReference type="Proteomes" id="UP000462885">
    <property type="component" value="Unassembled WGS sequence"/>
</dbReference>
<dbReference type="EMBL" id="WCZM01000063">
    <property type="protein sequence ID" value="KAB3561764.1"/>
    <property type="molecule type" value="Genomic_DNA"/>
</dbReference>
<dbReference type="Proteomes" id="UP000470952">
    <property type="component" value="Unassembled WGS sequence"/>
</dbReference>
<evidence type="ECO:0000313" key="8">
    <source>
        <dbReference type="EMBL" id="KAB6685375.1"/>
    </source>
</evidence>
<evidence type="ECO:0000313" key="7">
    <source>
        <dbReference type="EMBL" id="KAB6653514.1"/>
    </source>
</evidence>
<dbReference type="EMBL" id="QRXI01000061">
    <property type="protein sequence ID" value="RGT85913.1"/>
    <property type="molecule type" value="Genomic_DNA"/>
</dbReference>
<dbReference type="CDD" id="cd06223">
    <property type="entry name" value="PRTases_typeI"/>
    <property type="match status" value="1"/>
</dbReference>
<evidence type="ECO:0000313" key="33">
    <source>
        <dbReference type="Proteomes" id="UP000470332"/>
    </source>
</evidence>
<dbReference type="EMBL" id="JAQKEI010000019">
    <property type="protein sequence ID" value="MDB0852751.1"/>
    <property type="molecule type" value="Genomic_DNA"/>
</dbReference>
<dbReference type="EMBL" id="WDAL01000083">
    <property type="protein sequence ID" value="KAB6629495.1"/>
    <property type="molecule type" value="Genomic_DNA"/>
</dbReference>
<evidence type="ECO:0000313" key="16">
    <source>
        <dbReference type="EMBL" id="RGT85913.1"/>
    </source>
</evidence>
<dbReference type="InterPro" id="IPR029057">
    <property type="entry name" value="PRTase-like"/>
</dbReference>
<dbReference type="Proteomes" id="UP000468344">
    <property type="component" value="Unassembled WGS sequence"/>
</dbReference>
<dbReference type="Proteomes" id="UP000483142">
    <property type="component" value="Unassembled WGS sequence"/>
</dbReference>
<evidence type="ECO:0000313" key="20">
    <source>
        <dbReference type="EMBL" id="RHK85592.1"/>
    </source>
</evidence>
<dbReference type="EMBL" id="QRYT01000115">
    <property type="protein sequence ID" value="RGV02760.1"/>
    <property type="molecule type" value="Genomic_DNA"/>
</dbReference>
<evidence type="ECO:0000313" key="5">
    <source>
        <dbReference type="EMBL" id="KAB6469686.1"/>
    </source>
</evidence>
<protein>
    <submittedName>
        <fullName evidence="17">Phosphoribosyltransferase</fullName>
    </submittedName>
</protein>
<organism evidence="17 26">
    <name type="scientific">Phocaeicola vulgatus</name>
    <name type="common">Bacteroides vulgatus</name>
    <dbReference type="NCBI Taxonomy" id="821"/>
    <lineage>
        <taxon>Bacteria</taxon>
        <taxon>Pseudomonadati</taxon>
        <taxon>Bacteroidota</taxon>
        <taxon>Bacteroidia</taxon>
        <taxon>Bacteroidales</taxon>
        <taxon>Bacteroidaceae</taxon>
        <taxon>Phocaeicola</taxon>
    </lineage>
</organism>
<evidence type="ECO:0000313" key="31">
    <source>
        <dbReference type="Proteomes" id="UP000462885"/>
    </source>
</evidence>
<dbReference type="EMBL" id="QSTG01000096">
    <property type="protein sequence ID" value="RGM35735.1"/>
    <property type="molecule type" value="Genomic_DNA"/>
</dbReference>
<evidence type="ECO:0000313" key="36">
    <source>
        <dbReference type="Proteomes" id="UP000483142"/>
    </source>
</evidence>
<dbReference type="EMBL" id="WCXA01000096">
    <property type="protein sequence ID" value="KAB3852273.1"/>
    <property type="molecule type" value="Genomic_DNA"/>
</dbReference>
<dbReference type="EMBL" id="WCZV01000061">
    <property type="protein sequence ID" value="KAB6694377.1"/>
    <property type="molecule type" value="Genomic_DNA"/>
</dbReference>
<dbReference type="EMBL" id="QSPP01000138">
    <property type="protein sequence ID" value="RGJ74253.1"/>
    <property type="molecule type" value="Genomic_DNA"/>
</dbReference>
<dbReference type="EMBL" id="WCZY01000061">
    <property type="protein sequence ID" value="KAB6685375.1"/>
    <property type="molecule type" value="Genomic_DNA"/>
</dbReference>
<evidence type="ECO:0000313" key="32">
    <source>
        <dbReference type="Proteomes" id="UP000468344"/>
    </source>
</evidence>
<dbReference type="Proteomes" id="UP001201179">
    <property type="component" value="Unassembled WGS sequence"/>
</dbReference>
<reference evidence="3 31" key="3">
    <citation type="submission" date="2019-10" db="EMBL/GenBank/DDBJ databases">
        <title>Genome Sequence and Assembly of iSURF_14.</title>
        <authorList>
            <person name="Wucher B.R."/>
            <person name="Ruoff K.L."/>
            <person name="Price C.E."/>
            <person name="Valls R.R."/>
            <person name="O'Toole G.A."/>
        </authorList>
    </citation>
    <scope>NUCLEOTIDE SEQUENCE [LARGE SCALE GENOMIC DNA]</scope>
    <source>
        <strain evidence="3 31">ANK132K_3B</strain>
    </source>
</reference>
<dbReference type="EMBL" id="JAJCQG010000154">
    <property type="protein sequence ID" value="MCB7283761.1"/>
    <property type="molecule type" value="Genomic_DNA"/>
</dbReference>
<evidence type="ECO:0000313" key="19">
    <source>
        <dbReference type="EMBL" id="RHJ67533.1"/>
    </source>
</evidence>
<evidence type="ECO:0000313" key="26">
    <source>
        <dbReference type="Proteomes" id="UP000285379"/>
    </source>
</evidence>
<dbReference type="EMBL" id="WDBZ01000093">
    <property type="protein sequence ID" value="KAB6444644.1"/>
    <property type="molecule type" value="Genomic_DNA"/>
</dbReference>
<dbReference type="Proteomes" id="UP000285379">
    <property type="component" value="Unassembled WGS sequence"/>
</dbReference>
<evidence type="ECO:0000313" key="3">
    <source>
        <dbReference type="EMBL" id="KAB5428143.1"/>
    </source>
</evidence>
<reference evidence="10" key="4">
    <citation type="submission" date="2021-10" db="EMBL/GenBank/DDBJ databases">
        <title>Collection of gut derived symbiotic bacterial strains cultured from healthy donors.</title>
        <authorList>
            <person name="Lin H."/>
            <person name="Littmann E."/>
            <person name="Kohout C."/>
            <person name="Pamer E.G."/>
        </authorList>
    </citation>
    <scope>NUCLEOTIDE SEQUENCE</scope>
    <source>
        <strain evidence="10">DFI.1.167</strain>
    </source>
</reference>
<evidence type="ECO:0000313" key="11">
    <source>
        <dbReference type="EMBL" id="MCG0340447.1"/>
    </source>
</evidence>
<evidence type="ECO:0000313" key="21">
    <source>
        <dbReference type="Proteomes" id="UP000260640"/>
    </source>
</evidence>
<evidence type="ECO:0000313" key="22">
    <source>
        <dbReference type="Proteomes" id="UP000261003"/>
    </source>
</evidence>
<dbReference type="SUPFAM" id="SSF53271">
    <property type="entry name" value="PRTase-like"/>
    <property type="match status" value="1"/>
</dbReference>
<name>A0A396EMW4_PHOVU</name>
<evidence type="ECO:0000313" key="25">
    <source>
        <dbReference type="Proteomes" id="UP000283958"/>
    </source>
</evidence>
<reference evidence="12" key="6">
    <citation type="submission" date="2023-01" db="EMBL/GenBank/DDBJ databases">
        <title>Human gut microbiome strain richness.</title>
        <authorList>
            <person name="Chen-Liaw A."/>
        </authorList>
    </citation>
    <scope>NUCLEOTIDE SEQUENCE</scope>
    <source>
        <strain evidence="12">H9_m1001271B151109d0_201107</strain>
    </source>
</reference>
<evidence type="ECO:0000313" key="9">
    <source>
        <dbReference type="EMBL" id="KAB6694377.1"/>
    </source>
</evidence>
<sequence>MAHQSKYPSLDRQWHKMMFSFFEYLPMQYRQATEREWQIRKMIWSFKDGKAYLNIAWMIANKLHQVFGDDVKNIVFACVPASSADKNELRYKGFASAVCKFSGAINAYEHIRVSGDRLAIHEKFDSKSLQKVQVIEFDKDFFRGKKILVFDDILTKGFSYARFACQLEKIGGEVLGGFFLGKTVVRML</sequence>
<evidence type="ECO:0000313" key="35">
    <source>
        <dbReference type="Proteomes" id="UP000470952"/>
    </source>
</evidence>
<proteinExistence type="predicted"/>
<dbReference type="Gene3D" id="3.40.50.2020">
    <property type="match status" value="1"/>
</dbReference>
<comment type="caution">
    <text evidence="17">The sequence shown here is derived from an EMBL/GenBank/DDBJ whole genome shotgun (WGS) entry which is preliminary data.</text>
</comment>
<evidence type="ECO:0000313" key="15">
    <source>
        <dbReference type="EMBL" id="RGM35735.1"/>
    </source>
</evidence>
<dbReference type="EMBL" id="WDAG01000058">
    <property type="protein sequence ID" value="KAB6653514.1"/>
    <property type="molecule type" value="Genomic_DNA"/>
</dbReference>
<dbReference type="EMBL" id="WCIF01000077">
    <property type="protein sequence ID" value="KAB5428143.1"/>
    <property type="molecule type" value="Genomic_DNA"/>
</dbReference>
<dbReference type="Proteomes" id="UP001210999">
    <property type="component" value="Unassembled WGS sequence"/>
</dbReference>
<dbReference type="Proteomes" id="UP000283429">
    <property type="component" value="Unassembled WGS sequence"/>
</dbReference>
<reference evidence="28 29" key="2">
    <citation type="journal article" date="2019" name="Nat. Med.">
        <title>A library of human gut bacterial isolates paired with longitudinal multiomics data enables mechanistic microbiome research.</title>
        <authorList>
            <person name="Poyet M."/>
            <person name="Groussin M."/>
            <person name="Gibbons S.M."/>
            <person name="Avila-Pacheco J."/>
            <person name="Jiang X."/>
            <person name="Kearney S.M."/>
            <person name="Perrotta A.R."/>
            <person name="Berdy B."/>
            <person name="Zhao S."/>
            <person name="Lieberman T.D."/>
            <person name="Swanson P.K."/>
            <person name="Smith M."/>
            <person name="Roesemann S."/>
            <person name="Alexander J.E."/>
            <person name="Rich S.A."/>
            <person name="Livny J."/>
            <person name="Vlamakis H."/>
            <person name="Clish C."/>
            <person name="Bullock K."/>
            <person name="Deik A."/>
            <person name="Scott J."/>
            <person name="Pierce K.A."/>
            <person name="Xavier R.J."/>
            <person name="Alm E.J."/>
        </authorList>
    </citation>
    <scope>NUCLEOTIDE SEQUENCE [LARGE SCALE GENOMIC DNA]</scope>
    <source>
        <strain evidence="5 32">BIOML-A140</strain>
        <strain evidence="4 36">BIOML-A141</strain>
        <strain evidence="1 28">BIOML-A73</strain>
        <strain evidence="9 29">BIOML-A82</strain>
        <strain evidence="8 34">BIOML-A85</strain>
        <strain evidence="2 33">BIOML-A9</strain>
        <strain evidence="7 35">BIOML-A93</strain>
        <strain evidence="6 30">BIOML-A98</strain>
    </source>
</reference>
<evidence type="ECO:0000313" key="29">
    <source>
        <dbReference type="Proteomes" id="UP000437380"/>
    </source>
</evidence>
<evidence type="ECO:0000313" key="17">
    <source>
        <dbReference type="EMBL" id="RGV02760.1"/>
    </source>
</evidence>
<evidence type="ECO:0000313" key="28">
    <source>
        <dbReference type="Proteomes" id="UP000433382"/>
    </source>
</evidence>
<dbReference type="Proteomes" id="UP001181258">
    <property type="component" value="Unassembled WGS sequence"/>
</dbReference>
<evidence type="ECO:0000313" key="23">
    <source>
        <dbReference type="Proteomes" id="UP000283429"/>
    </source>
</evidence>
<evidence type="ECO:0000313" key="30">
    <source>
        <dbReference type="Proteomes" id="UP000462015"/>
    </source>
</evidence>
<dbReference type="EMBL" id="WDBY01000093">
    <property type="protein sequence ID" value="KAB6469686.1"/>
    <property type="molecule type" value="Genomic_DNA"/>
</dbReference>
<dbReference type="GO" id="GO:0016757">
    <property type="term" value="F:glycosyltransferase activity"/>
    <property type="evidence" value="ECO:0007669"/>
    <property type="project" value="UniProtKB-KW"/>
</dbReference>
<evidence type="ECO:0000313" key="14">
    <source>
        <dbReference type="EMBL" id="RGJ74253.1"/>
    </source>
</evidence>
<evidence type="ECO:0000313" key="4">
    <source>
        <dbReference type="EMBL" id="KAB6444644.1"/>
    </source>
</evidence>
<dbReference type="EMBL" id="QSJM01000145">
    <property type="protein sequence ID" value="RHD68873.1"/>
    <property type="molecule type" value="Genomic_DNA"/>
</dbReference>
<reference evidence="13" key="7">
    <citation type="submission" date="2023-10" db="EMBL/GenBank/DDBJ databases">
        <title>Genome of potential pathogenic bacteria in Crohn's disease.</title>
        <authorList>
            <person name="Rodriguez-Palacios A."/>
        </authorList>
    </citation>
    <scope>NUCLEOTIDE SEQUENCE</scope>
    <source>
        <strain evidence="13">CavFT-hAR107</strain>
    </source>
</reference>
<evidence type="ECO:0000313" key="10">
    <source>
        <dbReference type="EMBL" id="MCB7283761.1"/>
    </source>
</evidence>
<dbReference type="Proteomes" id="UP000433382">
    <property type="component" value="Unassembled WGS sequence"/>
</dbReference>
<dbReference type="AlphaFoldDB" id="A0A396EMW4"/>
<dbReference type="Proteomes" id="UP000286392">
    <property type="component" value="Unassembled WGS sequence"/>
</dbReference>
<dbReference type="Proteomes" id="UP001199363">
    <property type="component" value="Unassembled WGS sequence"/>
</dbReference>
<accession>A0A396EMW4</accession>
<evidence type="ECO:0000313" key="24">
    <source>
        <dbReference type="Proteomes" id="UP000283833"/>
    </source>
</evidence>
<dbReference type="Proteomes" id="UP000283958">
    <property type="component" value="Unassembled WGS sequence"/>
</dbReference>
<keyword evidence="17" id="KW-0808">Transferase</keyword>
<evidence type="ECO:0000313" key="13">
    <source>
        <dbReference type="EMBL" id="MDU0247171.1"/>
    </source>
</evidence>
<evidence type="ECO:0000313" key="1">
    <source>
        <dbReference type="EMBL" id="KAB3561764.1"/>
    </source>
</evidence>
<dbReference type="EMBL" id="QROB01000022">
    <property type="protein sequence ID" value="RHK85592.1"/>
    <property type="molecule type" value="Genomic_DNA"/>
</dbReference>
<dbReference type="InterPro" id="IPR000836">
    <property type="entry name" value="PRTase_dom"/>
</dbReference>
<keyword evidence="17" id="KW-0328">Glycosyltransferase</keyword>
<evidence type="ECO:0000313" key="12">
    <source>
        <dbReference type="EMBL" id="MDB0852751.1"/>
    </source>
</evidence>
<dbReference type="Proteomes" id="UP000283833">
    <property type="component" value="Unassembled WGS sequence"/>
</dbReference>
<reference evidence="21 22" key="1">
    <citation type="submission" date="2018-08" db="EMBL/GenBank/DDBJ databases">
        <title>A genome reference for cultivated species of the human gut microbiota.</title>
        <authorList>
            <person name="Zou Y."/>
            <person name="Xue W."/>
            <person name="Luo G."/>
        </authorList>
    </citation>
    <scope>NUCLEOTIDE SEQUENCE [LARGE SCALE GENOMIC DNA]</scope>
    <source>
        <strain evidence="17 26">AF14-8</strain>
        <strain evidence="16 24">AF18-14</strain>
        <strain evidence="20 27">AF39-8AT</strain>
        <strain evidence="19 25">AM09-18</strain>
        <strain evidence="18 23">AM30-40</strain>
        <strain evidence="15 22">OM08-13BH</strain>
        <strain evidence="14 21">TM05-16</strain>
    </source>
</reference>
<reference evidence="11" key="5">
    <citation type="submission" date="2022-01" db="EMBL/GenBank/DDBJ databases">
        <authorList>
            <person name="Mingchao X."/>
        </authorList>
    </citation>
    <scope>NUCLEOTIDE SEQUENCE</scope>
    <source>
        <strain evidence="11">Bv4372</strain>
    </source>
</reference>
<dbReference type="EMBL" id="JAKKWZ010000017">
    <property type="protein sequence ID" value="MCG0340447.1"/>
    <property type="molecule type" value="Genomic_DNA"/>
</dbReference>
<dbReference type="Proteomes" id="UP000260640">
    <property type="component" value="Unassembled WGS sequence"/>
</dbReference>
<dbReference type="Proteomes" id="UP000470777">
    <property type="component" value="Unassembled WGS sequence"/>
</dbReference>
<evidence type="ECO:0000313" key="27">
    <source>
        <dbReference type="Proteomes" id="UP000286392"/>
    </source>
</evidence>
<dbReference type="Proteomes" id="UP000437380">
    <property type="component" value="Unassembled WGS sequence"/>
</dbReference>
<dbReference type="GeneID" id="43186581"/>
<dbReference type="EMBL" id="QRMN01000111">
    <property type="protein sequence ID" value="RHJ67533.1"/>
    <property type="molecule type" value="Genomic_DNA"/>
</dbReference>